<dbReference type="InterPro" id="IPR002110">
    <property type="entry name" value="Ankyrin_rpt"/>
</dbReference>
<keyword evidence="12" id="KW-1185">Reference proteome</keyword>
<dbReference type="OrthoDB" id="418915at2759"/>
<evidence type="ECO:0000256" key="5">
    <source>
        <dbReference type="ARBA" id="ARBA00022989"/>
    </source>
</evidence>
<keyword evidence="7" id="KW-0040">ANK repeat</keyword>
<comment type="caution">
    <text evidence="10">The sequence shown here is derived from an EMBL/GenBank/DDBJ whole genome shotgun (WGS) entry which is preliminary data.</text>
</comment>
<reference evidence="11 12" key="2">
    <citation type="submission" date="2024-05" db="EMBL/GenBank/DDBJ databases">
        <authorList>
            <person name="Chen Y."/>
            <person name="Shah S."/>
            <person name="Dougan E. K."/>
            <person name="Thang M."/>
            <person name="Chan C."/>
        </authorList>
    </citation>
    <scope>NUCLEOTIDE SEQUENCE [LARGE SCALE GENOMIC DNA]</scope>
</reference>
<evidence type="ECO:0000313" key="10">
    <source>
        <dbReference type="EMBL" id="CAI3981619.1"/>
    </source>
</evidence>
<feature type="transmembrane region" description="Helical" evidence="9">
    <location>
        <begin position="285"/>
        <end position="309"/>
    </location>
</feature>
<evidence type="ECO:0000256" key="3">
    <source>
        <dbReference type="ARBA" id="ARBA00022448"/>
    </source>
</evidence>
<dbReference type="InterPro" id="IPR036770">
    <property type="entry name" value="Ankyrin_rpt-contain_sf"/>
</dbReference>
<feature type="transmembrane region" description="Helical" evidence="9">
    <location>
        <begin position="350"/>
        <end position="371"/>
    </location>
</feature>
<feature type="transmembrane region" description="Helical" evidence="9">
    <location>
        <begin position="123"/>
        <end position="140"/>
    </location>
</feature>
<dbReference type="PROSITE" id="PS50297">
    <property type="entry name" value="ANK_REP_REGION"/>
    <property type="match status" value="2"/>
</dbReference>
<dbReference type="InterPro" id="IPR004324">
    <property type="entry name" value="FBT"/>
</dbReference>
<dbReference type="NCBIfam" id="TIGR00788">
    <property type="entry name" value="fbt"/>
    <property type="match status" value="1"/>
</dbReference>
<gene>
    <name evidence="10" type="ORF">C1SCF055_LOCUS9390</name>
</gene>
<comment type="subcellular location">
    <subcellularLocation>
        <location evidence="1">Membrane</location>
        <topology evidence="1">Multi-pass membrane protein</topology>
    </subcellularLocation>
</comment>
<sequence>MANNWDEEKLDPKFEDPTENTALLNASTSHGPLAFWGSRYLRRLERIFGWQLLFLLWVVQHLMKGLSHSMTSKATPYLFKAFAIDAAQSQVLSGLINLPWAVKPLIGLVSDVLPFMGFRKGPYMAMSTFVGFCAFTFIVNSSELSIVVMVLCLTLIVLQFSTCDILSEAQYASKIQDAPQAGPDLLSYVWAGINIFGLIAMLCSGPLLDSYGYRAAFAFAAVPAAMVVIPVAMGCLQERRLSVEELSAIRHRYFEQREMCFLSVMMFACAVVIMVVGLLQNDPRINFAVSFTASLFMLLCCSICLTPLVAKVNAFAVLYTGLNASISGATFYFYTDSKEVYPAGPHFSDFFYNTVLGTVGSVVALIGIWFYQQYLSAMSYRKLILVTALTMFAFSLLDVMMFARLNVKWGIPDHWLVLGLSICELMVLQWQWMPQVVLLAALCPPGMEATMLALLAGCHNLGSTVSSHFGAMLLHLWDVKPRGQEGDAAKFENLWLVVVVTSILPLFTAIFLRYLLPDCKQNEKIPGIADPTENSLLRRNNFAKAAKWSPDGSVALAVHDDELLRLYQVPFGEDLAGMESFAPYASAAEGGPVLDYCFFPSFTWEYPATCCFITSSQDHPIHLRDALTGELRNTYRPFNHVDEVCHANSLCFSPDGSKIIAGFSLYLRVFELQRPGRQVEDWLLSTKKGKGQKGIIGAVASSSVAPGVYAAGSYNKNICVYQEGTKGKAVARLAQKETGEDMGGVTQLAFAEENFLISGHRKDQWLRLWDLRMLGEPDKALLHRFPRQVKSHQRLIFGVQGDLLSSGDDTGAVLFYSLSSLEQLGSFQAHQRPCTAALLRPSETPHCGELLSSSGSRHFPDYDVESPSECLEEVFSVKRPRLDNTLKVWQIAWGDDAGNRKEPRRREEALIMFCRCFRRTEDDYTPDETPKTPKTPKSARSPNNRINLPKEFPMYVISTDDFLDLSEMRPHQELLAERIVQAYQPNLDPVTFVSHEWSGLQHPDPKKKQLLALQKALRGFREQSLKLIYDPVALVRRFQKNVAYWELQEMAKGWLWIDFMCIPQGCACKMAEEREEQENQLRDAIRSLHTYVAHSSFFLILAPAQHHELGRLMDYTSWKSRGWCQFELTVNVLMGGHAPVIMVQGLGSVKKVSPRIFLHFAPCLAEFTKDEDKLFISDALDQVINAQVANLRSCGEVHRLQMLECLRALLTRRTGDLTLFKRLSRTGSLAYMASRKLCVTYKGWTQLHYAAARSDKEAVTRLLGICEQVEAQTRQADKDLFLGSSLTPLHLWAAFSFTEEIARLLVLNKAQVDRRASEGLTPLMMACRTGNINACRTLLEMDADPNAEDCMGCRPLTFALANDAEQLVSPLLNARADVSYRWAGLSALHFLGLTSSANSLERLLGEGLDINTVCHMQRWSRAGPYLLFAQLRSTTLRRLFSLGQGSTPVLAAAALGNAKVVETLSRAGADMTARNAAGLDINEICRISCIPESVFSEYQTKDPDASHSRAPHAPFLE</sequence>
<protein>
    <submittedName>
        <fullName evidence="11">Telomerase Cajal body protein 1 (WD repeat-containing protein 79) (WD40 repeat-containing protein antisense to TP53 gene homolog)</fullName>
    </submittedName>
</protein>
<dbReference type="Pfam" id="PF03092">
    <property type="entry name" value="BT1"/>
    <property type="match status" value="1"/>
</dbReference>
<evidence type="ECO:0000256" key="8">
    <source>
        <dbReference type="SAM" id="MobiDB-lite"/>
    </source>
</evidence>
<dbReference type="Gene3D" id="2.130.10.10">
    <property type="entry name" value="YVTN repeat-like/Quinoprotein amine dehydrogenase"/>
    <property type="match status" value="2"/>
</dbReference>
<keyword evidence="4 9" id="KW-0812">Transmembrane</keyword>
<feature type="transmembrane region" description="Helical" evidence="9">
    <location>
        <begin position="494"/>
        <end position="516"/>
    </location>
</feature>
<feature type="repeat" description="ANK" evidence="7">
    <location>
        <begin position="1318"/>
        <end position="1350"/>
    </location>
</feature>
<dbReference type="Gene3D" id="1.20.1250.20">
    <property type="entry name" value="MFS general substrate transporter like domains"/>
    <property type="match status" value="1"/>
</dbReference>
<dbReference type="Proteomes" id="UP001152797">
    <property type="component" value="Unassembled WGS sequence"/>
</dbReference>
<feature type="transmembrane region" description="Helical" evidence="9">
    <location>
        <begin position="188"/>
        <end position="208"/>
    </location>
</feature>
<dbReference type="InterPro" id="IPR039309">
    <property type="entry name" value="BT1"/>
</dbReference>
<feature type="region of interest" description="Disordered" evidence="8">
    <location>
        <begin position="924"/>
        <end position="945"/>
    </location>
</feature>
<keyword evidence="3" id="KW-0813">Transport</keyword>
<dbReference type="InterPro" id="IPR036322">
    <property type="entry name" value="WD40_repeat_dom_sf"/>
</dbReference>
<feature type="repeat" description="ANK" evidence="7">
    <location>
        <begin position="1444"/>
        <end position="1476"/>
    </location>
</feature>
<name>A0A9P1FLF6_9DINO</name>
<feature type="transmembrane region" description="Helical" evidence="9">
    <location>
        <begin position="146"/>
        <end position="167"/>
    </location>
</feature>
<dbReference type="InterPro" id="IPR036259">
    <property type="entry name" value="MFS_trans_sf"/>
</dbReference>
<dbReference type="PANTHER" id="PTHR13211:SF0">
    <property type="entry name" value="TELOMERASE CAJAL BODY PROTEIN 1"/>
    <property type="match status" value="1"/>
</dbReference>
<evidence type="ECO:0000256" key="7">
    <source>
        <dbReference type="PROSITE-ProRule" id="PRU00023"/>
    </source>
</evidence>
<dbReference type="Pfam" id="PF12796">
    <property type="entry name" value="Ank_2"/>
    <property type="match status" value="1"/>
</dbReference>
<feature type="transmembrane region" description="Helical" evidence="9">
    <location>
        <begin position="259"/>
        <end position="279"/>
    </location>
</feature>
<evidence type="ECO:0000256" key="1">
    <source>
        <dbReference type="ARBA" id="ARBA00004141"/>
    </source>
</evidence>
<evidence type="ECO:0000256" key="9">
    <source>
        <dbReference type="SAM" id="Phobius"/>
    </source>
</evidence>
<dbReference type="PROSITE" id="PS50088">
    <property type="entry name" value="ANK_REPEAT"/>
    <property type="match status" value="2"/>
</dbReference>
<dbReference type="Gene3D" id="1.25.40.20">
    <property type="entry name" value="Ankyrin repeat-containing domain"/>
    <property type="match status" value="1"/>
</dbReference>
<dbReference type="EMBL" id="CAMXCT010000647">
    <property type="protein sequence ID" value="CAI3981619.1"/>
    <property type="molecule type" value="Genomic_DNA"/>
</dbReference>
<evidence type="ECO:0000256" key="6">
    <source>
        <dbReference type="ARBA" id="ARBA00023136"/>
    </source>
</evidence>
<dbReference type="GO" id="GO:0016020">
    <property type="term" value="C:membrane"/>
    <property type="evidence" value="ECO:0007669"/>
    <property type="project" value="UniProtKB-SubCell"/>
</dbReference>
<feature type="transmembrane region" description="Helical" evidence="9">
    <location>
        <begin position="316"/>
        <end position="335"/>
    </location>
</feature>
<dbReference type="PANTHER" id="PTHR13211">
    <property type="entry name" value="TELOMERASE CAJAL BODY PROTEIN 1"/>
    <property type="match status" value="1"/>
</dbReference>
<dbReference type="InterPro" id="IPR015943">
    <property type="entry name" value="WD40/YVTN_repeat-like_dom_sf"/>
</dbReference>
<dbReference type="InterPro" id="IPR001680">
    <property type="entry name" value="WD40_rpt"/>
</dbReference>
<dbReference type="EMBL" id="CAMXCT020000647">
    <property type="protein sequence ID" value="CAL1134994.1"/>
    <property type="molecule type" value="Genomic_DNA"/>
</dbReference>
<dbReference type="SUPFAM" id="SSF48403">
    <property type="entry name" value="Ankyrin repeat"/>
    <property type="match status" value="1"/>
</dbReference>
<evidence type="ECO:0000313" key="12">
    <source>
        <dbReference type="Proteomes" id="UP001152797"/>
    </source>
</evidence>
<dbReference type="SUPFAM" id="SSF103473">
    <property type="entry name" value="MFS general substrate transporter"/>
    <property type="match status" value="1"/>
</dbReference>
<evidence type="ECO:0000313" key="11">
    <source>
        <dbReference type="EMBL" id="CAL4768931.1"/>
    </source>
</evidence>
<accession>A0A9P1FLF6</accession>
<feature type="transmembrane region" description="Helical" evidence="9">
    <location>
        <begin position="214"/>
        <end position="236"/>
    </location>
</feature>
<comment type="similarity">
    <text evidence="2">Belongs to the major facilitator superfamily. Folate-biopterin transporter (TC 2.A.71) family.</text>
</comment>
<dbReference type="InterPro" id="IPR051150">
    <property type="entry name" value="SWT21/TCAB1_mRNA_Telomere"/>
</dbReference>
<keyword evidence="6 9" id="KW-0472">Membrane</keyword>
<dbReference type="SUPFAM" id="SSF50978">
    <property type="entry name" value="WD40 repeat-like"/>
    <property type="match status" value="1"/>
</dbReference>
<dbReference type="SMART" id="SM00248">
    <property type="entry name" value="ANK"/>
    <property type="match status" value="6"/>
</dbReference>
<dbReference type="EMBL" id="CAMXCT030000647">
    <property type="protein sequence ID" value="CAL4768931.1"/>
    <property type="molecule type" value="Genomic_DNA"/>
</dbReference>
<keyword evidence="5 9" id="KW-1133">Transmembrane helix</keyword>
<reference evidence="10" key="1">
    <citation type="submission" date="2022-10" db="EMBL/GenBank/DDBJ databases">
        <authorList>
            <person name="Chen Y."/>
            <person name="Dougan E. K."/>
            <person name="Chan C."/>
            <person name="Rhodes N."/>
            <person name="Thang M."/>
        </authorList>
    </citation>
    <scope>NUCLEOTIDE SEQUENCE</scope>
</reference>
<organism evidence="10">
    <name type="scientific">Cladocopium goreaui</name>
    <dbReference type="NCBI Taxonomy" id="2562237"/>
    <lineage>
        <taxon>Eukaryota</taxon>
        <taxon>Sar</taxon>
        <taxon>Alveolata</taxon>
        <taxon>Dinophyceae</taxon>
        <taxon>Suessiales</taxon>
        <taxon>Symbiodiniaceae</taxon>
        <taxon>Cladocopium</taxon>
    </lineage>
</organism>
<evidence type="ECO:0000256" key="2">
    <source>
        <dbReference type="ARBA" id="ARBA00007015"/>
    </source>
</evidence>
<evidence type="ECO:0000256" key="4">
    <source>
        <dbReference type="ARBA" id="ARBA00022692"/>
    </source>
</evidence>
<feature type="transmembrane region" description="Helical" evidence="9">
    <location>
        <begin position="383"/>
        <end position="403"/>
    </location>
</feature>
<dbReference type="SMART" id="SM00320">
    <property type="entry name" value="WD40"/>
    <property type="match status" value="4"/>
</dbReference>
<proteinExistence type="inferred from homology"/>